<keyword evidence="5" id="KW-0804">Transcription</keyword>
<keyword evidence="8" id="KW-1185">Reference proteome</keyword>
<keyword evidence="3" id="KW-0677">Repeat</keyword>
<dbReference type="SUPFAM" id="SSF50978">
    <property type="entry name" value="WD40 repeat-like"/>
    <property type="match status" value="1"/>
</dbReference>
<organism evidence="7 8">
    <name type="scientific">Monoraphidium neglectum</name>
    <dbReference type="NCBI Taxonomy" id="145388"/>
    <lineage>
        <taxon>Eukaryota</taxon>
        <taxon>Viridiplantae</taxon>
        <taxon>Chlorophyta</taxon>
        <taxon>core chlorophytes</taxon>
        <taxon>Chlorophyceae</taxon>
        <taxon>CS clade</taxon>
        <taxon>Sphaeropleales</taxon>
        <taxon>Selenastraceae</taxon>
        <taxon>Monoraphidium</taxon>
    </lineage>
</organism>
<dbReference type="Proteomes" id="UP000054498">
    <property type="component" value="Unassembled WGS sequence"/>
</dbReference>
<dbReference type="AlphaFoldDB" id="A0A0D2MNH1"/>
<dbReference type="KEGG" id="mng:MNEG_3702"/>
<evidence type="ECO:0000256" key="2">
    <source>
        <dbReference type="ARBA" id="ARBA00022574"/>
    </source>
</evidence>
<protein>
    <submittedName>
        <fullName evidence="7">Polycomb group protein FERTILIZATION-INDEPENDENT ENDOSPERM</fullName>
    </submittedName>
</protein>
<comment type="similarity">
    <text evidence="1">Belongs to the WD repeat ESC family.</text>
</comment>
<dbReference type="RefSeq" id="XP_013903269.1">
    <property type="nucleotide sequence ID" value="XM_014047815.1"/>
</dbReference>
<evidence type="ECO:0000256" key="3">
    <source>
        <dbReference type="ARBA" id="ARBA00022737"/>
    </source>
</evidence>
<accession>A0A0D2MNH1</accession>
<evidence type="ECO:0000313" key="7">
    <source>
        <dbReference type="EMBL" id="KIZ04250.1"/>
    </source>
</evidence>
<sequence length="366" mass="39664">MVVPKFTNTNCLIEHHGRPIFCAKFNCCDPSYQDLLATVGKNKATIYQCHPGGRVDVVQIYTDADANEDLFVANWSVRPGTRAPLLLVAGVKAILRVIDCSRQSLVMSLRGHGKDIHDIAVHPSRPHLVLTASKDESVRLWSLAGACCVAVFKGEGAHTHEVISLVGRGRAGRGWLEKDWHPWHAHLFASAGMDSSVKIWSIQGVWPRVEQSDTWVQDPQGEGRAFRASLVEHPVFSSQRIHGNYVDCVRWLGDLLLSKSVDGHILLTRPHHPDDPQLQTSSEFTKLRSFDLPSSSMWWVRFDVALAGDLLACGNGAGSLFLWDPSGGPGGGGGGGGAPHAVLQAKSCTRVVGGANGIVDRRASGL</sequence>
<dbReference type="OrthoDB" id="7318948at2759"/>
<gene>
    <name evidence="7" type="ORF">MNEG_3702</name>
</gene>
<feature type="repeat" description="WD" evidence="6">
    <location>
        <begin position="109"/>
        <end position="143"/>
    </location>
</feature>
<dbReference type="EMBL" id="KK100698">
    <property type="protein sequence ID" value="KIZ04250.1"/>
    <property type="molecule type" value="Genomic_DNA"/>
</dbReference>
<evidence type="ECO:0000256" key="6">
    <source>
        <dbReference type="PROSITE-ProRule" id="PRU00221"/>
    </source>
</evidence>
<proteinExistence type="inferred from homology"/>
<reference evidence="7 8" key="1">
    <citation type="journal article" date="2013" name="BMC Genomics">
        <title>Reconstruction of the lipid metabolism for the microalga Monoraphidium neglectum from its genome sequence reveals characteristics suitable for biofuel production.</title>
        <authorList>
            <person name="Bogen C."/>
            <person name="Al-Dilaimi A."/>
            <person name="Albersmeier A."/>
            <person name="Wichmann J."/>
            <person name="Grundmann M."/>
            <person name="Rupp O."/>
            <person name="Lauersen K.J."/>
            <person name="Blifernez-Klassen O."/>
            <person name="Kalinowski J."/>
            <person name="Goesmann A."/>
            <person name="Mussgnug J.H."/>
            <person name="Kruse O."/>
        </authorList>
    </citation>
    <scope>NUCLEOTIDE SEQUENCE [LARGE SCALE GENOMIC DNA]</scope>
    <source>
        <strain evidence="7 8">SAG 48.87</strain>
    </source>
</reference>
<evidence type="ECO:0000313" key="8">
    <source>
        <dbReference type="Proteomes" id="UP000054498"/>
    </source>
</evidence>
<dbReference type="InterPro" id="IPR036322">
    <property type="entry name" value="WD40_repeat_dom_sf"/>
</dbReference>
<dbReference type="InterPro" id="IPR015943">
    <property type="entry name" value="WD40/YVTN_repeat-like_dom_sf"/>
</dbReference>
<dbReference type="STRING" id="145388.A0A0D2MNH1"/>
<dbReference type="PROSITE" id="PS50294">
    <property type="entry name" value="WD_REPEATS_REGION"/>
    <property type="match status" value="1"/>
</dbReference>
<dbReference type="InterPro" id="IPR001680">
    <property type="entry name" value="WD40_rpt"/>
</dbReference>
<evidence type="ECO:0000256" key="5">
    <source>
        <dbReference type="ARBA" id="ARBA00023163"/>
    </source>
</evidence>
<dbReference type="PANTHER" id="PTHR10253">
    <property type="entry name" value="POLYCOMB PROTEIN"/>
    <property type="match status" value="1"/>
</dbReference>
<keyword evidence="4" id="KW-0805">Transcription regulation</keyword>
<dbReference type="InterPro" id="IPR051243">
    <property type="entry name" value="PcG_WD-repeat"/>
</dbReference>
<dbReference type="SMART" id="SM00320">
    <property type="entry name" value="WD40"/>
    <property type="match status" value="5"/>
</dbReference>
<evidence type="ECO:0000256" key="4">
    <source>
        <dbReference type="ARBA" id="ARBA00023015"/>
    </source>
</evidence>
<dbReference type="PROSITE" id="PS50082">
    <property type="entry name" value="WD_REPEATS_2"/>
    <property type="match status" value="1"/>
</dbReference>
<dbReference type="Gene3D" id="2.130.10.10">
    <property type="entry name" value="YVTN repeat-like/Quinoprotein amine dehydrogenase"/>
    <property type="match status" value="1"/>
</dbReference>
<keyword evidence="2 6" id="KW-0853">WD repeat</keyword>
<dbReference type="GeneID" id="25736580"/>
<name>A0A0D2MNH1_9CHLO</name>
<evidence type="ECO:0000256" key="1">
    <source>
        <dbReference type="ARBA" id="ARBA00008075"/>
    </source>
</evidence>
<dbReference type="Pfam" id="PF00400">
    <property type="entry name" value="WD40"/>
    <property type="match status" value="2"/>
</dbReference>